<protein>
    <submittedName>
        <fullName evidence="1">Uncharacterized protein</fullName>
    </submittedName>
</protein>
<dbReference type="AlphaFoldDB" id="A0A2G9Z100"/>
<evidence type="ECO:0000313" key="2">
    <source>
        <dbReference type="Proteomes" id="UP000237258"/>
    </source>
</evidence>
<comment type="caution">
    <text evidence="1">The sequence shown here is derived from an EMBL/GenBank/DDBJ whole genome shotgun (WGS) entry which is preliminary data.</text>
</comment>
<gene>
    <name evidence="1" type="ORF">COX33_00880</name>
</gene>
<reference evidence="1 2" key="1">
    <citation type="submission" date="2017-09" db="EMBL/GenBank/DDBJ databases">
        <title>Depth-based differentiation of microbial function through sediment-hosted aquifers and enrichment of novel symbionts in the deep terrestrial subsurface.</title>
        <authorList>
            <person name="Probst A.J."/>
            <person name="Ladd B."/>
            <person name="Jarett J.K."/>
            <person name="Geller-Mcgrath D.E."/>
            <person name="Sieber C.M."/>
            <person name="Emerson J.B."/>
            <person name="Anantharaman K."/>
            <person name="Thomas B.C."/>
            <person name="Malmstrom R."/>
            <person name="Stieglmeier M."/>
            <person name="Klingl A."/>
            <person name="Woyke T."/>
            <person name="Ryan C.M."/>
            <person name="Banfield J.F."/>
        </authorList>
    </citation>
    <scope>NUCLEOTIDE SEQUENCE [LARGE SCALE GENOMIC DNA]</scope>
    <source>
        <strain evidence="1">CG23_combo_of_CG06-09_8_20_14_all_36_125</strain>
    </source>
</reference>
<dbReference type="EMBL" id="PCRR01000022">
    <property type="protein sequence ID" value="PIP24633.1"/>
    <property type="molecule type" value="Genomic_DNA"/>
</dbReference>
<dbReference type="Proteomes" id="UP000237258">
    <property type="component" value="Unassembled WGS sequence"/>
</dbReference>
<name>A0A2G9Z100_9BACT</name>
<evidence type="ECO:0000313" key="1">
    <source>
        <dbReference type="EMBL" id="PIP24633.1"/>
    </source>
</evidence>
<sequence>MSTLLPAQLYFSQFLKIKQPRYFKKFTCRFITFYVNKAMANINAINREWVVFKDIQVLLLLKKQQVPLEWDLLST</sequence>
<proteinExistence type="predicted"/>
<organism evidence="1 2">
    <name type="scientific">Candidatus Nealsonbacteria bacterium CG23_combo_of_CG06-09_8_20_14_all_36_125</name>
    <dbReference type="NCBI Taxonomy" id="1974719"/>
    <lineage>
        <taxon>Bacteria</taxon>
        <taxon>Candidatus Nealsoniibacteriota</taxon>
    </lineage>
</organism>
<accession>A0A2G9Z100</accession>